<dbReference type="GO" id="GO:0043565">
    <property type="term" value="F:sequence-specific DNA binding"/>
    <property type="evidence" value="ECO:0007669"/>
    <property type="project" value="InterPro"/>
</dbReference>
<dbReference type="Gene3D" id="1.10.10.60">
    <property type="entry name" value="Homeodomain-like"/>
    <property type="match status" value="2"/>
</dbReference>
<dbReference type="Proteomes" id="UP000033166">
    <property type="component" value="Chromosome I"/>
</dbReference>
<evidence type="ECO:0000313" key="11">
    <source>
        <dbReference type="EMBL" id="CEN28966.1"/>
    </source>
</evidence>
<evidence type="ECO:0000256" key="1">
    <source>
        <dbReference type="ARBA" id="ARBA00004496"/>
    </source>
</evidence>
<reference evidence="12" key="1">
    <citation type="submission" date="2015-01" db="EMBL/GenBank/DDBJ databases">
        <authorList>
            <person name="Andreevskaya M."/>
        </authorList>
    </citation>
    <scope>NUCLEOTIDE SEQUENCE [LARGE SCALE GENOMIC DNA]</scope>
    <source>
        <strain evidence="12">MKFS47</strain>
    </source>
</reference>
<dbReference type="SUPFAM" id="SSF46689">
    <property type="entry name" value="Homeodomain-like"/>
    <property type="match status" value="2"/>
</dbReference>
<dbReference type="InterPro" id="IPR011006">
    <property type="entry name" value="CheY-like_superfamily"/>
</dbReference>
<keyword evidence="7" id="KW-0804">Transcription</keyword>
<dbReference type="InterPro" id="IPR018062">
    <property type="entry name" value="HTH_AraC-typ_CS"/>
</dbReference>
<keyword evidence="5" id="KW-0805">Transcription regulation</keyword>
<keyword evidence="4" id="KW-0902">Two-component regulatory system</keyword>
<dbReference type="CDD" id="cd17536">
    <property type="entry name" value="REC_YesN-like"/>
    <property type="match status" value="1"/>
</dbReference>
<proteinExistence type="predicted"/>
<dbReference type="Pfam" id="PF12833">
    <property type="entry name" value="HTH_18"/>
    <property type="match status" value="1"/>
</dbReference>
<dbReference type="InterPro" id="IPR018060">
    <property type="entry name" value="HTH_AraC"/>
</dbReference>
<dbReference type="Pfam" id="PF00072">
    <property type="entry name" value="Response_reg"/>
    <property type="match status" value="1"/>
</dbReference>
<dbReference type="InterPro" id="IPR009057">
    <property type="entry name" value="Homeodomain-like_sf"/>
</dbReference>
<dbReference type="RefSeq" id="WP_047916003.1">
    <property type="nucleotide sequence ID" value="NZ_LN774769.1"/>
</dbReference>
<dbReference type="SMART" id="SM00448">
    <property type="entry name" value="REC"/>
    <property type="match status" value="1"/>
</dbReference>
<evidence type="ECO:0000256" key="6">
    <source>
        <dbReference type="ARBA" id="ARBA00023125"/>
    </source>
</evidence>
<feature type="modified residue" description="4-aspartylphosphate" evidence="8">
    <location>
        <position position="55"/>
    </location>
</feature>
<dbReference type="PRINTS" id="PR00032">
    <property type="entry name" value="HTHARAC"/>
</dbReference>
<feature type="domain" description="HTH araC/xylS-type" evidence="9">
    <location>
        <begin position="156"/>
        <end position="254"/>
    </location>
</feature>
<dbReference type="PROSITE" id="PS00041">
    <property type="entry name" value="HTH_ARAC_FAMILY_1"/>
    <property type="match status" value="1"/>
</dbReference>
<dbReference type="EMBL" id="LN774769">
    <property type="protein sequence ID" value="CEN28966.1"/>
    <property type="molecule type" value="Genomic_DNA"/>
</dbReference>
<dbReference type="InterPro" id="IPR001789">
    <property type="entry name" value="Sig_transdc_resp-reg_receiver"/>
</dbReference>
<dbReference type="KEGG" id="lpk:LACPI_1766"/>
<sequence>MYKCLIIEDEKIIRKWLHFGVDYSQYGCVIVAEAKNGAEGVEKIREYQPDIVITDITMPVMNAFEMLEKIQDQVFATIVVSGFNDFDNAQKAIRFGAVEFIVKPINKVELEKALVKSIQYVETQRLIRTTQQTMDEAGHLMTTLDEKKVGSDPVVKEMIAFIHQHYMEKFLFQQVADAVGYGPSTLYKRFREDTGQSFVDYLNIYRVQKSVDKIKQGEYKLFEISEQVGFNDYKYFSKIFKRHTGYSPKKFMDLCIYTSK</sequence>
<evidence type="ECO:0000256" key="5">
    <source>
        <dbReference type="ARBA" id="ARBA00023015"/>
    </source>
</evidence>
<evidence type="ECO:0000259" key="9">
    <source>
        <dbReference type="PROSITE" id="PS01124"/>
    </source>
</evidence>
<dbReference type="PANTHER" id="PTHR42713">
    <property type="entry name" value="HISTIDINE KINASE-RELATED"/>
    <property type="match status" value="1"/>
</dbReference>
<comment type="subcellular location">
    <subcellularLocation>
        <location evidence="1">Cytoplasm</location>
    </subcellularLocation>
</comment>
<dbReference type="PROSITE" id="PS50110">
    <property type="entry name" value="RESPONSE_REGULATORY"/>
    <property type="match status" value="1"/>
</dbReference>
<name>A0A0D6DYV5_9LACT</name>
<dbReference type="GO" id="GO:0005737">
    <property type="term" value="C:cytoplasm"/>
    <property type="evidence" value="ECO:0007669"/>
    <property type="project" value="UniProtKB-SubCell"/>
</dbReference>
<dbReference type="PROSITE" id="PS01124">
    <property type="entry name" value="HTH_ARAC_FAMILY_2"/>
    <property type="match status" value="1"/>
</dbReference>
<dbReference type="Gene3D" id="3.40.50.2300">
    <property type="match status" value="1"/>
</dbReference>
<keyword evidence="3 8" id="KW-0597">Phosphoprotein</keyword>
<evidence type="ECO:0000259" key="10">
    <source>
        <dbReference type="PROSITE" id="PS50110"/>
    </source>
</evidence>
<evidence type="ECO:0000313" key="12">
    <source>
        <dbReference type="Proteomes" id="UP000033166"/>
    </source>
</evidence>
<dbReference type="GO" id="GO:0000160">
    <property type="term" value="P:phosphorelay signal transduction system"/>
    <property type="evidence" value="ECO:0007669"/>
    <property type="project" value="UniProtKB-KW"/>
</dbReference>
<dbReference type="HOGENOM" id="CLU_000445_5_1_9"/>
<protein>
    <submittedName>
        <fullName evidence="11">Two-component response regulator YesN</fullName>
    </submittedName>
</protein>
<dbReference type="InterPro" id="IPR020449">
    <property type="entry name" value="Tscrpt_reg_AraC-type_HTH"/>
</dbReference>
<dbReference type="PANTHER" id="PTHR42713:SF3">
    <property type="entry name" value="TRANSCRIPTIONAL REGULATORY PROTEIN HPTR"/>
    <property type="match status" value="1"/>
</dbReference>
<dbReference type="GO" id="GO:0003700">
    <property type="term" value="F:DNA-binding transcription factor activity"/>
    <property type="evidence" value="ECO:0007669"/>
    <property type="project" value="InterPro"/>
</dbReference>
<organism evidence="11 12">
    <name type="scientific">Pseudolactococcus piscium MKFS47</name>
    <dbReference type="NCBI Taxonomy" id="297352"/>
    <lineage>
        <taxon>Bacteria</taxon>
        <taxon>Bacillati</taxon>
        <taxon>Bacillota</taxon>
        <taxon>Bacilli</taxon>
        <taxon>Lactobacillales</taxon>
        <taxon>Streptococcaceae</taxon>
        <taxon>Pseudolactococcus</taxon>
    </lineage>
</organism>
<dbReference type="AlphaFoldDB" id="A0A0D6DYV5"/>
<accession>A0A0D6DYV5</accession>
<evidence type="ECO:0000256" key="7">
    <source>
        <dbReference type="ARBA" id="ARBA00023163"/>
    </source>
</evidence>
<evidence type="ECO:0000256" key="8">
    <source>
        <dbReference type="PROSITE-ProRule" id="PRU00169"/>
    </source>
</evidence>
<keyword evidence="6" id="KW-0238">DNA-binding</keyword>
<dbReference type="SMART" id="SM00342">
    <property type="entry name" value="HTH_ARAC"/>
    <property type="match status" value="1"/>
</dbReference>
<dbReference type="InterPro" id="IPR051552">
    <property type="entry name" value="HptR"/>
</dbReference>
<evidence type="ECO:0000256" key="3">
    <source>
        <dbReference type="ARBA" id="ARBA00022553"/>
    </source>
</evidence>
<feature type="domain" description="Response regulatory" evidence="10">
    <location>
        <begin position="3"/>
        <end position="118"/>
    </location>
</feature>
<keyword evidence="2" id="KW-0963">Cytoplasm</keyword>
<dbReference type="SUPFAM" id="SSF52172">
    <property type="entry name" value="CheY-like"/>
    <property type="match status" value="1"/>
</dbReference>
<gene>
    <name evidence="11" type="primary">yesN</name>
    <name evidence="11" type="ORF">LACPI_1766</name>
</gene>
<evidence type="ECO:0000256" key="2">
    <source>
        <dbReference type="ARBA" id="ARBA00022490"/>
    </source>
</evidence>
<evidence type="ECO:0000256" key="4">
    <source>
        <dbReference type="ARBA" id="ARBA00023012"/>
    </source>
</evidence>